<dbReference type="SMART" id="SM00448">
    <property type="entry name" value="REC"/>
    <property type="match status" value="1"/>
</dbReference>
<evidence type="ECO:0000259" key="5">
    <source>
        <dbReference type="PROSITE" id="PS50043"/>
    </source>
</evidence>
<evidence type="ECO:0000256" key="3">
    <source>
        <dbReference type="ARBA" id="ARBA00023163"/>
    </source>
</evidence>
<evidence type="ECO:0000256" key="2">
    <source>
        <dbReference type="ARBA" id="ARBA00023125"/>
    </source>
</evidence>
<evidence type="ECO:0000256" key="1">
    <source>
        <dbReference type="ARBA" id="ARBA00023015"/>
    </source>
</evidence>
<evidence type="ECO:0000313" key="8">
    <source>
        <dbReference type="Proteomes" id="UP000051913"/>
    </source>
</evidence>
<dbReference type="RefSeq" id="WP_057848384.1">
    <property type="nucleotide sequence ID" value="NZ_LLXX01000005.1"/>
</dbReference>
<dbReference type="EMBL" id="LLXX01000005">
    <property type="protein sequence ID" value="KRR14759.1"/>
    <property type="molecule type" value="Genomic_DNA"/>
</dbReference>
<dbReference type="InterPro" id="IPR011006">
    <property type="entry name" value="CheY-like_superfamily"/>
</dbReference>
<proteinExistence type="predicted"/>
<reference evidence="7 8" key="1">
    <citation type="submission" date="2014-03" db="EMBL/GenBank/DDBJ databases">
        <title>Bradyrhizobium valentinum sp. nov., isolated from effective nodules of Lupinus mariae-josephae, a lupine endemic of basic-lime soils in Eastern Spain.</title>
        <authorList>
            <person name="Duran D."/>
            <person name="Rey L."/>
            <person name="Navarro A."/>
            <person name="Busquets A."/>
            <person name="Imperial J."/>
            <person name="Ruiz-Argueso T."/>
        </authorList>
    </citation>
    <scope>NUCLEOTIDE SEQUENCE [LARGE SCALE GENOMIC DNA]</scope>
    <source>
        <strain evidence="7 8">LmjM3</strain>
    </source>
</reference>
<dbReference type="PRINTS" id="PR00038">
    <property type="entry name" value="HTHLUXR"/>
</dbReference>
<dbReference type="AlphaFoldDB" id="A0A0R3M3G0"/>
<dbReference type="GO" id="GO:0000160">
    <property type="term" value="P:phosphorelay signal transduction system"/>
    <property type="evidence" value="ECO:0007669"/>
    <property type="project" value="InterPro"/>
</dbReference>
<sequence>MSGRVHVVDDDASFRTAIARRLQKAGYEVVTYPSAQHFLDRMPSESEMGCILLDVRIPDLSGPELQRRLSELGSTLPIVFLTSYPDVRTTVRTIKAGAEDFLTKPVSSDKLLRAIERAMAHHEATRGLKSTLDMVRAHIGKLTPRERQVFEGIIRGQTNKQVANALGATERTIKAHRQRVMEKMQVQSLAELVSLAERVGVLDGTPGDDTRRQPWCPW</sequence>
<dbReference type="SMART" id="SM00421">
    <property type="entry name" value="HTH_LUXR"/>
    <property type="match status" value="1"/>
</dbReference>
<evidence type="ECO:0000313" key="7">
    <source>
        <dbReference type="EMBL" id="KRR14759.1"/>
    </source>
</evidence>
<dbReference type="SUPFAM" id="SSF46894">
    <property type="entry name" value="C-terminal effector domain of the bipartite response regulators"/>
    <property type="match status" value="1"/>
</dbReference>
<dbReference type="Gene3D" id="1.10.10.10">
    <property type="entry name" value="Winged helix-like DNA-binding domain superfamily/Winged helix DNA-binding domain"/>
    <property type="match status" value="1"/>
</dbReference>
<dbReference type="InterPro" id="IPR000792">
    <property type="entry name" value="Tscrpt_reg_LuxR_C"/>
</dbReference>
<evidence type="ECO:0000259" key="6">
    <source>
        <dbReference type="PROSITE" id="PS50110"/>
    </source>
</evidence>
<dbReference type="GO" id="GO:0006355">
    <property type="term" value="P:regulation of DNA-templated transcription"/>
    <property type="evidence" value="ECO:0007669"/>
    <property type="project" value="InterPro"/>
</dbReference>
<dbReference type="PROSITE" id="PS50043">
    <property type="entry name" value="HTH_LUXR_2"/>
    <property type="match status" value="1"/>
</dbReference>
<dbReference type="PROSITE" id="PS50110">
    <property type="entry name" value="RESPONSE_REGULATORY"/>
    <property type="match status" value="1"/>
</dbReference>
<dbReference type="GO" id="GO:0003677">
    <property type="term" value="F:DNA binding"/>
    <property type="evidence" value="ECO:0007669"/>
    <property type="project" value="UniProtKB-KW"/>
</dbReference>
<dbReference type="Gene3D" id="3.40.50.2300">
    <property type="match status" value="1"/>
</dbReference>
<keyword evidence="1" id="KW-0805">Transcription regulation</keyword>
<organism evidence="7 8">
    <name type="scientific">Bradyrhizobium valentinum</name>
    <dbReference type="NCBI Taxonomy" id="1518501"/>
    <lineage>
        <taxon>Bacteria</taxon>
        <taxon>Pseudomonadati</taxon>
        <taxon>Pseudomonadota</taxon>
        <taxon>Alphaproteobacteria</taxon>
        <taxon>Hyphomicrobiales</taxon>
        <taxon>Nitrobacteraceae</taxon>
        <taxon>Bradyrhizobium</taxon>
    </lineage>
</organism>
<dbReference type="SUPFAM" id="SSF52172">
    <property type="entry name" value="CheY-like"/>
    <property type="match status" value="1"/>
</dbReference>
<protein>
    <submittedName>
        <fullName evidence="7">LuxR family transcriptional regulator</fullName>
    </submittedName>
</protein>
<dbReference type="InterPro" id="IPR036388">
    <property type="entry name" value="WH-like_DNA-bd_sf"/>
</dbReference>
<comment type="caution">
    <text evidence="7">The sequence shown here is derived from an EMBL/GenBank/DDBJ whole genome shotgun (WGS) entry which is preliminary data.</text>
</comment>
<keyword evidence="8" id="KW-1185">Reference proteome</keyword>
<gene>
    <name evidence="7" type="ORF">CP49_30970</name>
</gene>
<feature type="domain" description="HTH luxR-type" evidence="5">
    <location>
        <begin position="135"/>
        <end position="200"/>
    </location>
</feature>
<dbReference type="PANTHER" id="PTHR44688:SF16">
    <property type="entry name" value="DNA-BINDING TRANSCRIPTIONAL ACTIVATOR DEVR_DOSR"/>
    <property type="match status" value="1"/>
</dbReference>
<keyword evidence="2" id="KW-0238">DNA-binding</keyword>
<keyword evidence="3" id="KW-0804">Transcription</keyword>
<dbReference type="InterPro" id="IPR001789">
    <property type="entry name" value="Sig_transdc_resp-reg_receiver"/>
</dbReference>
<dbReference type="CDD" id="cd06170">
    <property type="entry name" value="LuxR_C_like"/>
    <property type="match status" value="1"/>
</dbReference>
<dbReference type="Proteomes" id="UP000051913">
    <property type="component" value="Unassembled WGS sequence"/>
</dbReference>
<evidence type="ECO:0000256" key="4">
    <source>
        <dbReference type="PROSITE-ProRule" id="PRU00169"/>
    </source>
</evidence>
<dbReference type="Pfam" id="PF00072">
    <property type="entry name" value="Response_reg"/>
    <property type="match status" value="1"/>
</dbReference>
<dbReference type="Pfam" id="PF00196">
    <property type="entry name" value="GerE"/>
    <property type="match status" value="1"/>
</dbReference>
<accession>A0A0R3M3G0</accession>
<keyword evidence="4" id="KW-0597">Phosphoprotein</keyword>
<feature type="domain" description="Response regulatory" evidence="6">
    <location>
        <begin position="4"/>
        <end position="119"/>
    </location>
</feature>
<dbReference type="PANTHER" id="PTHR44688">
    <property type="entry name" value="DNA-BINDING TRANSCRIPTIONAL ACTIVATOR DEVR_DOSR"/>
    <property type="match status" value="1"/>
</dbReference>
<dbReference type="InterPro" id="IPR016032">
    <property type="entry name" value="Sig_transdc_resp-reg_C-effctor"/>
</dbReference>
<name>A0A0R3M3G0_9BRAD</name>
<feature type="modified residue" description="4-aspartylphosphate" evidence="4">
    <location>
        <position position="54"/>
    </location>
</feature>